<comment type="caution">
    <text evidence="2">The sequence shown here is derived from an EMBL/GenBank/DDBJ whole genome shotgun (WGS) entry which is preliminary data.</text>
</comment>
<dbReference type="RefSeq" id="WP_379820839.1">
    <property type="nucleotide sequence ID" value="NZ_JBHUMD010000024.1"/>
</dbReference>
<feature type="transmembrane region" description="Helical" evidence="1">
    <location>
        <begin position="74"/>
        <end position="94"/>
    </location>
</feature>
<gene>
    <name evidence="2" type="ORF">ACFSR3_09975</name>
</gene>
<dbReference type="Proteomes" id="UP001597480">
    <property type="component" value="Unassembled WGS sequence"/>
</dbReference>
<evidence type="ECO:0008006" key="4">
    <source>
        <dbReference type="Google" id="ProtNLM"/>
    </source>
</evidence>
<keyword evidence="1" id="KW-0812">Transmembrane</keyword>
<proteinExistence type="predicted"/>
<evidence type="ECO:0000313" key="2">
    <source>
        <dbReference type="EMBL" id="MFD2602381.1"/>
    </source>
</evidence>
<keyword evidence="3" id="KW-1185">Reference proteome</keyword>
<feature type="transmembrane region" description="Helical" evidence="1">
    <location>
        <begin position="106"/>
        <end position="124"/>
    </location>
</feature>
<name>A0ABW5NUJ6_9FLAO</name>
<protein>
    <recommendedName>
        <fullName evidence="4">ATP synthase protein I</fullName>
    </recommendedName>
</protein>
<organism evidence="2 3">
    <name type="scientific">Flavobacterium suzhouense</name>
    <dbReference type="NCBI Taxonomy" id="1529638"/>
    <lineage>
        <taxon>Bacteria</taxon>
        <taxon>Pseudomonadati</taxon>
        <taxon>Bacteroidota</taxon>
        <taxon>Flavobacteriia</taxon>
        <taxon>Flavobacteriales</taxon>
        <taxon>Flavobacteriaceae</taxon>
        <taxon>Flavobacterium</taxon>
    </lineage>
</organism>
<feature type="transmembrane region" description="Helical" evidence="1">
    <location>
        <begin position="7"/>
        <end position="29"/>
    </location>
</feature>
<keyword evidence="1" id="KW-1133">Transmembrane helix</keyword>
<reference evidence="3" key="1">
    <citation type="journal article" date="2019" name="Int. J. Syst. Evol. Microbiol.">
        <title>The Global Catalogue of Microorganisms (GCM) 10K type strain sequencing project: providing services to taxonomists for standard genome sequencing and annotation.</title>
        <authorList>
            <consortium name="The Broad Institute Genomics Platform"/>
            <consortium name="The Broad Institute Genome Sequencing Center for Infectious Disease"/>
            <person name="Wu L."/>
            <person name="Ma J."/>
        </authorList>
    </citation>
    <scope>NUCLEOTIDE SEQUENCE [LARGE SCALE GENOMIC DNA]</scope>
    <source>
        <strain evidence="3">KCTC 42107</strain>
    </source>
</reference>
<dbReference type="EMBL" id="JBHUMD010000024">
    <property type="protein sequence ID" value="MFD2602381.1"/>
    <property type="molecule type" value="Genomic_DNA"/>
</dbReference>
<evidence type="ECO:0000256" key="1">
    <source>
        <dbReference type="SAM" id="Phobius"/>
    </source>
</evidence>
<accession>A0ABW5NUJ6</accession>
<sequence length="130" mass="14871">MNKQTLSVFFQVAVIAAILLVFNFLVYYMPDLKGKTADFVYPLPVMYGFFFLMTAAVLAVLMKINRKNQEQTGYAFLFLTTAKIALSYVIVRPILNKAGENPTEKVNFFVIFILFLAIEAYYTARLLNNK</sequence>
<evidence type="ECO:0000313" key="3">
    <source>
        <dbReference type="Proteomes" id="UP001597480"/>
    </source>
</evidence>
<feature type="transmembrane region" description="Helical" evidence="1">
    <location>
        <begin position="41"/>
        <end position="62"/>
    </location>
</feature>
<keyword evidence="1" id="KW-0472">Membrane</keyword>